<dbReference type="Pfam" id="PF05383">
    <property type="entry name" value="La"/>
    <property type="match status" value="1"/>
</dbReference>
<dbReference type="PROSITE" id="PS50961">
    <property type="entry name" value="HTH_LA"/>
    <property type="match status" value="1"/>
</dbReference>
<dbReference type="EMBL" id="GEVI01015523">
    <property type="protein sequence ID" value="JAU16797.1"/>
    <property type="molecule type" value="Transcribed_RNA"/>
</dbReference>
<feature type="compositionally biased region" description="Polar residues" evidence="3">
    <location>
        <begin position="185"/>
        <end position="210"/>
    </location>
</feature>
<dbReference type="InterPro" id="IPR045180">
    <property type="entry name" value="La_dom_prot"/>
</dbReference>
<name>A0A1J3DGB5_NOCCA</name>
<keyword evidence="1 2" id="KW-0694">RNA-binding</keyword>
<feature type="compositionally biased region" description="Polar residues" evidence="3">
    <location>
        <begin position="1"/>
        <end position="12"/>
    </location>
</feature>
<dbReference type="SUPFAM" id="SSF46785">
    <property type="entry name" value="Winged helix' DNA-binding domain"/>
    <property type="match status" value="1"/>
</dbReference>
<evidence type="ECO:0000256" key="1">
    <source>
        <dbReference type="ARBA" id="ARBA00022884"/>
    </source>
</evidence>
<dbReference type="PANTHER" id="PTHR22792">
    <property type="entry name" value="LUPUS LA PROTEIN-RELATED"/>
    <property type="match status" value="1"/>
</dbReference>
<accession>A0A1J3DGB5</accession>
<feature type="compositionally biased region" description="Low complexity" evidence="3">
    <location>
        <begin position="161"/>
        <end position="179"/>
    </location>
</feature>
<dbReference type="InterPro" id="IPR036388">
    <property type="entry name" value="WH-like_DNA-bd_sf"/>
</dbReference>
<feature type="compositionally biased region" description="Low complexity" evidence="3">
    <location>
        <begin position="120"/>
        <end position="146"/>
    </location>
</feature>
<sequence length="442" mass="48213">MTTTTESSAGANSASRYSTDSRSRRDSSPWMAPTSDAIHDHDHPAPSISLDDRGKDTSDYDNADKKPVWNKPSTSSADVGPVMGAESWPALSLSASTKSPSSDGSSPMPPPQAAGTCLISTSKSDTNANANANANAGSSAVAATSSENHHFNGQRKPIRRNNTTSSSSSNPPNAAPLNTRDQNHSQRGGSYASGTSTHFRNPNRNRNGSSYPRGDNRRGYDHGNQTGFSHRNHNGRDMHVQPQRGFGMMRPQMMMGPPSFPANTAQYMAAPQIGSYGGPMLYSDFPPHMVMPHPPPESMALVGHFTPLPMYFSSADAGLYHKILTQVEYYFSADNLSKDGYLRRQMNDEGWVSVTVIAGFRKLTELTNNIQTILDALRSSEVVEIKGEALRRRGDWDKYLLPNEPSRSGPVAAANKNASLESQVESMTLSERRRYGELKRWE</sequence>
<organism evidence="5">
    <name type="scientific">Noccaea caerulescens</name>
    <name type="common">Alpine penny-cress</name>
    <name type="synonym">Thlaspi caerulescens</name>
    <dbReference type="NCBI Taxonomy" id="107243"/>
    <lineage>
        <taxon>Eukaryota</taxon>
        <taxon>Viridiplantae</taxon>
        <taxon>Streptophyta</taxon>
        <taxon>Embryophyta</taxon>
        <taxon>Tracheophyta</taxon>
        <taxon>Spermatophyta</taxon>
        <taxon>Magnoliopsida</taxon>
        <taxon>eudicotyledons</taxon>
        <taxon>Gunneridae</taxon>
        <taxon>Pentapetalae</taxon>
        <taxon>rosids</taxon>
        <taxon>malvids</taxon>
        <taxon>Brassicales</taxon>
        <taxon>Brassicaceae</taxon>
        <taxon>Coluteocarpeae</taxon>
        <taxon>Noccaea</taxon>
    </lineage>
</organism>
<dbReference type="GO" id="GO:0005634">
    <property type="term" value="C:nucleus"/>
    <property type="evidence" value="ECO:0007669"/>
    <property type="project" value="TreeGrafter"/>
</dbReference>
<dbReference type="PANTHER" id="PTHR22792:SF159">
    <property type="entry name" value="LA-RELATED PROTEIN 1B-RELATED"/>
    <property type="match status" value="1"/>
</dbReference>
<reference evidence="5" key="1">
    <citation type="submission" date="2016-07" db="EMBL/GenBank/DDBJ databases">
        <title>De novo transcriptome assembly of four accessions of the metal hyperaccumulator plant Noccaea caerulescens.</title>
        <authorList>
            <person name="Blande D."/>
            <person name="Halimaa P."/>
            <person name="Tervahauta A.I."/>
            <person name="Aarts M.G."/>
            <person name="Karenlampi S.O."/>
        </authorList>
    </citation>
    <scope>NUCLEOTIDE SEQUENCE</scope>
</reference>
<feature type="compositionally biased region" description="Low complexity" evidence="3">
    <location>
        <begin position="89"/>
        <end position="106"/>
    </location>
</feature>
<feature type="region of interest" description="Disordered" evidence="3">
    <location>
        <begin position="1"/>
        <end position="241"/>
    </location>
</feature>
<feature type="compositionally biased region" description="Basic and acidic residues" evidence="3">
    <location>
        <begin position="430"/>
        <end position="442"/>
    </location>
</feature>
<dbReference type="InterPro" id="IPR036390">
    <property type="entry name" value="WH_DNA-bd_sf"/>
</dbReference>
<evidence type="ECO:0000259" key="4">
    <source>
        <dbReference type="PROSITE" id="PS50961"/>
    </source>
</evidence>
<dbReference type="CDD" id="cd07323">
    <property type="entry name" value="LAM"/>
    <property type="match status" value="1"/>
</dbReference>
<dbReference type="Gene3D" id="1.10.10.10">
    <property type="entry name" value="Winged helix-like DNA-binding domain superfamily/Winged helix DNA-binding domain"/>
    <property type="match status" value="1"/>
</dbReference>
<feature type="region of interest" description="Disordered" evidence="3">
    <location>
        <begin position="404"/>
        <end position="442"/>
    </location>
</feature>
<dbReference type="AlphaFoldDB" id="A0A1J3DGB5"/>
<dbReference type="SMART" id="SM00715">
    <property type="entry name" value="LA"/>
    <property type="match status" value="1"/>
</dbReference>
<evidence type="ECO:0000256" key="2">
    <source>
        <dbReference type="PROSITE-ProRule" id="PRU00332"/>
    </source>
</evidence>
<dbReference type="GO" id="GO:0003729">
    <property type="term" value="F:mRNA binding"/>
    <property type="evidence" value="ECO:0007669"/>
    <property type="project" value="TreeGrafter"/>
</dbReference>
<proteinExistence type="predicted"/>
<feature type="compositionally biased region" description="Basic and acidic residues" evidence="3">
    <location>
        <begin position="37"/>
        <end position="67"/>
    </location>
</feature>
<gene>
    <name evidence="5" type="ORF">GA_TR1721_c0_g1_i1_g.5235</name>
</gene>
<dbReference type="InterPro" id="IPR006630">
    <property type="entry name" value="La_HTH"/>
</dbReference>
<evidence type="ECO:0000256" key="3">
    <source>
        <dbReference type="SAM" id="MobiDB-lite"/>
    </source>
</evidence>
<feature type="domain" description="HTH La-type RNA-binding" evidence="4">
    <location>
        <begin position="313"/>
        <end position="402"/>
    </location>
</feature>
<feature type="compositionally biased region" description="Polar residues" evidence="3">
    <location>
        <begin position="416"/>
        <end position="429"/>
    </location>
</feature>
<protein>
    <submittedName>
        <fullName evidence="5">La-related protein 1B</fullName>
    </submittedName>
</protein>
<evidence type="ECO:0000313" key="5">
    <source>
        <dbReference type="EMBL" id="JAU16797.1"/>
    </source>
</evidence>